<sequence length="298" mass="33350">MFRYIKQLRTLGIGETPISVIPSNAFIHTPNLIRLEMSEAAVDAIENGAFQKTPLLQAIILNKNRLSVIRQDLFQGLNDLYSIDLQGNRIDTVEAFGFANLPGLRHLDISYNQLQTMPFNTFNNSFEPIPNDRRVIFACANPWLCDSRLEWFRQILRDNLDIDIDKPECVATCISSINGCPPEGTPLRSNDFCPIFDDSQLQVPLSSGALSFVGWIILAVILTILLISICLLALIRYGMSHRNKKMKENVGGDDQHRIVSSAASVYQASIFDQSHSVGNIGLNLPAAHTLENQPNYFM</sequence>
<dbReference type="WBParaSite" id="PSU_v2.g10431.t1">
    <property type="protein sequence ID" value="PSU_v2.g10431.t1"/>
    <property type="gene ID" value="PSU_v2.g10431"/>
</dbReference>
<dbReference type="PANTHER" id="PTHR24369:SF212">
    <property type="entry name" value="LEUCINE-RICH REPEAT-CONTAINING PROTEIN 4B-LIKE"/>
    <property type="match status" value="1"/>
</dbReference>
<dbReference type="SMART" id="SM00369">
    <property type="entry name" value="LRR_TYP"/>
    <property type="match status" value="4"/>
</dbReference>
<dbReference type="InterPro" id="IPR050541">
    <property type="entry name" value="LRR_TM_domain-containing"/>
</dbReference>
<keyword evidence="3" id="KW-0812">Transmembrane</keyword>
<evidence type="ECO:0000256" key="3">
    <source>
        <dbReference type="SAM" id="Phobius"/>
    </source>
</evidence>
<feature type="transmembrane region" description="Helical" evidence="3">
    <location>
        <begin position="212"/>
        <end position="237"/>
    </location>
</feature>
<dbReference type="SUPFAM" id="SSF52058">
    <property type="entry name" value="L domain-like"/>
    <property type="match status" value="1"/>
</dbReference>
<keyword evidence="3" id="KW-1133">Transmembrane helix</keyword>
<reference evidence="5" key="1">
    <citation type="submission" date="2022-11" db="UniProtKB">
        <authorList>
            <consortium name="WormBaseParasite"/>
        </authorList>
    </citation>
    <scope>IDENTIFICATION</scope>
</reference>
<proteinExistence type="predicted"/>
<dbReference type="InterPro" id="IPR032675">
    <property type="entry name" value="LRR_dom_sf"/>
</dbReference>
<name>A0A914XV59_9BILA</name>
<keyword evidence="1" id="KW-0433">Leucine-rich repeat</keyword>
<evidence type="ECO:0000256" key="2">
    <source>
        <dbReference type="ARBA" id="ARBA00022737"/>
    </source>
</evidence>
<evidence type="ECO:0000313" key="5">
    <source>
        <dbReference type="WBParaSite" id="PSU_v2.g10431.t1"/>
    </source>
</evidence>
<evidence type="ECO:0000256" key="1">
    <source>
        <dbReference type="ARBA" id="ARBA00022614"/>
    </source>
</evidence>
<organism evidence="4 5">
    <name type="scientific">Panagrolaimus superbus</name>
    <dbReference type="NCBI Taxonomy" id="310955"/>
    <lineage>
        <taxon>Eukaryota</taxon>
        <taxon>Metazoa</taxon>
        <taxon>Ecdysozoa</taxon>
        <taxon>Nematoda</taxon>
        <taxon>Chromadorea</taxon>
        <taxon>Rhabditida</taxon>
        <taxon>Tylenchina</taxon>
        <taxon>Panagrolaimomorpha</taxon>
        <taxon>Panagrolaimoidea</taxon>
        <taxon>Panagrolaimidae</taxon>
        <taxon>Panagrolaimus</taxon>
    </lineage>
</organism>
<evidence type="ECO:0000313" key="4">
    <source>
        <dbReference type="Proteomes" id="UP000887577"/>
    </source>
</evidence>
<keyword evidence="2" id="KW-0677">Repeat</keyword>
<keyword evidence="4" id="KW-1185">Reference proteome</keyword>
<dbReference type="GO" id="GO:0005886">
    <property type="term" value="C:plasma membrane"/>
    <property type="evidence" value="ECO:0007669"/>
    <property type="project" value="TreeGrafter"/>
</dbReference>
<accession>A0A914XV59</accession>
<keyword evidence="3" id="KW-0472">Membrane</keyword>
<protein>
    <submittedName>
        <fullName evidence="5">Uncharacterized protein</fullName>
    </submittedName>
</protein>
<dbReference type="AlphaFoldDB" id="A0A914XV59"/>
<dbReference type="InterPro" id="IPR001611">
    <property type="entry name" value="Leu-rich_rpt"/>
</dbReference>
<dbReference type="PANTHER" id="PTHR24369">
    <property type="entry name" value="ANTIGEN BSP, PUTATIVE-RELATED"/>
    <property type="match status" value="1"/>
</dbReference>
<dbReference type="InterPro" id="IPR003591">
    <property type="entry name" value="Leu-rich_rpt_typical-subtyp"/>
</dbReference>
<dbReference type="Gene3D" id="3.80.10.10">
    <property type="entry name" value="Ribonuclease Inhibitor"/>
    <property type="match status" value="1"/>
</dbReference>
<dbReference type="Pfam" id="PF13855">
    <property type="entry name" value="LRR_8"/>
    <property type="match status" value="1"/>
</dbReference>
<dbReference type="Proteomes" id="UP000887577">
    <property type="component" value="Unplaced"/>
</dbReference>